<sequence length="61" mass="6732">MSRDEKASPASRPSTRFDDAGNDDSPGVSTTEIDELISQVRALRTARLRRLGAARRHRHGS</sequence>
<keyword evidence="3" id="KW-1185">Reference proteome</keyword>
<evidence type="ECO:0000313" key="3">
    <source>
        <dbReference type="Proteomes" id="UP000199301"/>
    </source>
</evidence>
<name>A0A1H1DMF3_9ACTN</name>
<feature type="region of interest" description="Disordered" evidence="1">
    <location>
        <begin position="1"/>
        <end position="32"/>
    </location>
</feature>
<reference evidence="3" key="1">
    <citation type="submission" date="2016-10" db="EMBL/GenBank/DDBJ databases">
        <authorList>
            <person name="Varghese N."/>
            <person name="Submissions S."/>
        </authorList>
    </citation>
    <scope>NUCLEOTIDE SEQUENCE [LARGE SCALE GENOMIC DNA]</scope>
    <source>
        <strain evidence="3">DSM 45459</strain>
    </source>
</reference>
<evidence type="ECO:0000313" key="2">
    <source>
        <dbReference type="EMBL" id="SDQ77721.1"/>
    </source>
</evidence>
<dbReference type="STRING" id="995062.SAMN04489718_2150"/>
<accession>A0A1H1DMF3</accession>
<gene>
    <name evidence="2" type="ORF">SAMN04489718_2150</name>
</gene>
<organism evidence="2 3">
    <name type="scientific">Actinopolyspora saharensis</name>
    <dbReference type="NCBI Taxonomy" id="995062"/>
    <lineage>
        <taxon>Bacteria</taxon>
        <taxon>Bacillati</taxon>
        <taxon>Actinomycetota</taxon>
        <taxon>Actinomycetes</taxon>
        <taxon>Actinopolysporales</taxon>
        <taxon>Actinopolysporaceae</taxon>
        <taxon>Actinopolyspora</taxon>
    </lineage>
</organism>
<protein>
    <submittedName>
        <fullName evidence="2">Uncharacterized protein</fullName>
    </submittedName>
</protein>
<proteinExistence type="predicted"/>
<dbReference type="AlphaFoldDB" id="A0A1H1DMF3"/>
<dbReference type="EMBL" id="FNKO01000002">
    <property type="protein sequence ID" value="SDQ77721.1"/>
    <property type="molecule type" value="Genomic_DNA"/>
</dbReference>
<dbReference type="Proteomes" id="UP000199301">
    <property type="component" value="Unassembled WGS sequence"/>
</dbReference>
<evidence type="ECO:0000256" key="1">
    <source>
        <dbReference type="SAM" id="MobiDB-lite"/>
    </source>
</evidence>